<gene>
    <name evidence="2" type="ORF">KK083_01740</name>
</gene>
<dbReference type="SUPFAM" id="SSF46785">
    <property type="entry name" value="Winged helix' DNA-binding domain"/>
    <property type="match status" value="1"/>
</dbReference>
<feature type="domain" description="Helix-turn-helix type 11" evidence="1">
    <location>
        <begin position="14"/>
        <end position="48"/>
    </location>
</feature>
<protein>
    <submittedName>
        <fullName evidence="2">HTH domain-containing protein</fullName>
    </submittedName>
</protein>
<dbReference type="InterPro" id="IPR036390">
    <property type="entry name" value="WH_DNA-bd_sf"/>
</dbReference>
<name>A0AAP2DKK4_9BACT</name>
<evidence type="ECO:0000259" key="1">
    <source>
        <dbReference type="Pfam" id="PF08279"/>
    </source>
</evidence>
<evidence type="ECO:0000313" key="3">
    <source>
        <dbReference type="Proteomes" id="UP001319200"/>
    </source>
</evidence>
<evidence type="ECO:0000313" key="2">
    <source>
        <dbReference type="EMBL" id="MBT1695579.1"/>
    </source>
</evidence>
<keyword evidence="3" id="KW-1185">Reference proteome</keyword>
<dbReference type="AlphaFoldDB" id="A0AAP2DKK4"/>
<dbReference type="RefSeq" id="WP_254160042.1">
    <property type="nucleotide sequence ID" value="NZ_JAHESF010000002.1"/>
</dbReference>
<accession>A0AAP2DKK4</accession>
<sequence length="81" mass="9579">MEKYITRIIKTDQLIRRKATGSPKALAEKLNVSESTVYRIVRILKENMKLSVTFSKEYNSYVYTRENEKLNFENLTLTTKE</sequence>
<dbReference type="EMBL" id="JAHESF010000002">
    <property type="protein sequence ID" value="MBT1695579.1"/>
    <property type="molecule type" value="Genomic_DNA"/>
</dbReference>
<comment type="caution">
    <text evidence="2">The sequence shown here is derived from an EMBL/GenBank/DDBJ whole genome shotgun (WGS) entry which is preliminary data.</text>
</comment>
<dbReference type="Proteomes" id="UP001319200">
    <property type="component" value="Unassembled WGS sequence"/>
</dbReference>
<reference evidence="2 3" key="1">
    <citation type="submission" date="2021-05" db="EMBL/GenBank/DDBJ databases">
        <title>A Polyphasic approach of four new species of the genus Ohtaekwangia: Ohtaekwangia histidinii sp. nov., Ohtaekwangia cretensis sp. nov., Ohtaekwangia indiensis sp. nov., Ohtaekwangia reichenbachii sp. nov. from diverse environment.</title>
        <authorList>
            <person name="Octaviana S."/>
        </authorList>
    </citation>
    <scope>NUCLEOTIDE SEQUENCE [LARGE SCALE GENOMIC DNA]</scope>
    <source>
        <strain evidence="2 3">PWU4</strain>
    </source>
</reference>
<organism evidence="2 3">
    <name type="scientific">Chryseosolibacter histidini</name>
    <dbReference type="NCBI Taxonomy" id="2782349"/>
    <lineage>
        <taxon>Bacteria</taxon>
        <taxon>Pseudomonadati</taxon>
        <taxon>Bacteroidota</taxon>
        <taxon>Cytophagia</taxon>
        <taxon>Cytophagales</taxon>
        <taxon>Chryseotaleaceae</taxon>
        <taxon>Chryseosolibacter</taxon>
    </lineage>
</organism>
<dbReference type="Pfam" id="PF08279">
    <property type="entry name" value="HTH_11"/>
    <property type="match status" value="1"/>
</dbReference>
<dbReference type="InterPro" id="IPR013196">
    <property type="entry name" value="HTH_11"/>
</dbReference>
<proteinExistence type="predicted"/>